<reference evidence="1" key="1">
    <citation type="journal article" date="2021" name="Genome Biol. Evol.">
        <title>A High-Quality Reference Genome for a Parasitic Bivalve with Doubly Uniparental Inheritance (Bivalvia: Unionida).</title>
        <authorList>
            <person name="Smith C.H."/>
        </authorList>
    </citation>
    <scope>NUCLEOTIDE SEQUENCE</scope>
    <source>
        <strain evidence="1">CHS0354</strain>
    </source>
</reference>
<proteinExistence type="predicted"/>
<organism evidence="1 2">
    <name type="scientific">Potamilus streckersoni</name>
    <dbReference type="NCBI Taxonomy" id="2493646"/>
    <lineage>
        <taxon>Eukaryota</taxon>
        <taxon>Metazoa</taxon>
        <taxon>Spiralia</taxon>
        <taxon>Lophotrochozoa</taxon>
        <taxon>Mollusca</taxon>
        <taxon>Bivalvia</taxon>
        <taxon>Autobranchia</taxon>
        <taxon>Heteroconchia</taxon>
        <taxon>Palaeoheterodonta</taxon>
        <taxon>Unionida</taxon>
        <taxon>Unionoidea</taxon>
        <taxon>Unionidae</taxon>
        <taxon>Ambleminae</taxon>
        <taxon>Lampsilini</taxon>
        <taxon>Potamilus</taxon>
    </lineage>
</organism>
<reference evidence="1" key="3">
    <citation type="submission" date="2023-05" db="EMBL/GenBank/DDBJ databases">
        <authorList>
            <person name="Smith C.H."/>
        </authorList>
    </citation>
    <scope>NUCLEOTIDE SEQUENCE</scope>
    <source>
        <strain evidence="1">CHS0354</strain>
        <tissue evidence="1">Mantle</tissue>
    </source>
</reference>
<reference evidence="1" key="2">
    <citation type="journal article" date="2021" name="Genome Biol. Evol.">
        <title>Developing a high-quality reference genome for a parasitic bivalve with doubly uniparental inheritance (Bivalvia: Unionida).</title>
        <authorList>
            <person name="Smith C.H."/>
        </authorList>
    </citation>
    <scope>NUCLEOTIDE SEQUENCE</scope>
    <source>
        <strain evidence="1">CHS0354</strain>
        <tissue evidence="1">Mantle</tissue>
    </source>
</reference>
<dbReference type="EMBL" id="JAEAOA010001690">
    <property type="protein sequence ID" value="KAK3603573.1"/>
    <property type="molecule type" value="Genomic_DNA"/>
</dbReference>
<comment type="caution">
    <text evidence="1">The sequence shown here is derived from an EMBL/GenBank/DDBJ whole genome shotgun (WGS) entry which is preliminary data.</text>
</comment>
<dbReference type="AlphaFoldDB" id="A0AAE0T4Y3"/>
<dbReference type="Proteomes" id="UP001195483">
    <property type="component" value="Unassembled WGS sequence"/>
</dbReference>
<evidence type="ECO:0000313" key="1">
    <source>
        <dbReference type="EMBL" id="KAK3603573.1"/>
    </source>
</evidence>
<accession>A0AAE0T4Y3</accession>
<protein>
    <submittedName>
        <fullName evidence="1">Uncharacterized protein</fullName>
    </submittedName>
</protein>
<sequence>MTLDVCYCKRIQSLNVCVLILKVQERRTTLLLIWENIAKGTNWRENTTKDNDPSLAGEYLNIRVSRPDALQQLKETTEKKSKALCQLTDEQRATLVNYIYDQIEGKDMGFFIDD</sequence>
<keyword evidence="2" id="KW-1185">Reference proteome</keyword>
<gene>
    <name evidence="1" type="ORF">CHS0354_028002</name>
</gene>
<evidence type="ECO:0000313" key="2">
    <source>
        <dbReference type="Proteomes" id="UP001195483"/>
    </source>
</evidence>
<name>A0AAE0T4Y3_9BIVA</name>